<feature type="compositionally biased region" description="Polar residues" evidence="1">
    <location>
        <begin position="87"/>
        <end position="104"/>
    </location>
</feature>
<reference evidence="2" key="2">
    <citation type="journal article" date="2023" name="IMA Fungus">
        <title>Comparative genomic study of the Penicillium genus elucidates a diverse pangenome and 15 lateral gene transfer events.</title>
        <authorList>
            <person name="Petersen C."/>
            <person name="Sorensen T."/>
            <person name="Nielsen M.R."/>
            <person name="Sondergaard T.E."/>
            <person name="Sorensen J.L."/>
            <person name="Fitzpatrick D.A."/>
            <person name="Frisvad J.C."/>
            <person name="Nielsen K.L."/>
        </authorList>
    </citation>
    <scope>NUCLEOTIDE SEQUENCE</scope>
    <source>
        <strain evidence="2">IBT 34128</strain>
    </source>
</reference>
<dbReference type="OrthoDB" id="5303703at2759"/>
<keyword evidence="3" id="KW-1185">Reference proteome</keyword>
<dbReference type="EMBL" id="JAPMSZ010000011">
    <property type="protein sequence ID" value="KAJ5083904.1"/>
    <property type="molecule type" value="Genomic_DNA"/>
</dbReference>
<accession>A0A9W9ELI2</accession>
<dbReference type="AlphaFoldDB" id="A0A9W9ELI2"/>
<sequence>MPYTSERLELARQLFSNNGTTLKAVDDLTDSFYELRNREQNSPNSLASSWVDDDKDEDYEPPETPLKPKRKSPASSPGVPSPKRTKSLSPKSKASSDTTTDEGQMLLSSLPDSFETTLSIGDHDSRYHLRTRKRSGTEADKCTIKPAQDFLEIPDSEGEQPEAKACRGCQELQLDCSLETSPFDHACTNCKADLIDCEL</sequence>
<comment type="caution">
    <text evidence="2">The sequence shown here is derived from an EMBL/GenBank/DDBJ whole genome shotgun (WGS) entry which is preliminary data.</text>
</comment>
<dbReference type="Proteomes" id="UP001141434">
    <property type="component" value="Unassembled WGS sequence"/>
</dbReference>
<evidence type="ECO:0000313" key="3">
    <source>
        <dbReference type="Proteomes" id="UP001141434"/>
    </source>
</evidence>
<protein>
    <submittedName>
        <fullName evidence="2">Uncharacterized protein</fullName>
    </submittedName>
</protein>
<reference evidence="2" key="1">
    <citation type="submission" date="2022-11" db="EMBL/GenBank/DDBJ databases">
        <authorList>
            <person name="Petersen C."/>
        </authorList>
    </citation>
    <scope>NUCLEOTIDE SEQUENCE</scope>
    <source>
        <strain evidence="2">IBT 34128</strain>
    </source>
</reference>
<dbReference type="GeneID" id="81398177"/>
<name>A0A9W9ELI2_9EURO</name>
<evidence type="ECO:0000313" key="2">
    <source>
        <dbReference type="EMBL" id="KAJ5083904.1"/>
    </source>
</evidence>
<proteinExistence type="predicted"/>
<feature type="region of interest" description="Disordered" evidence="1">
    <location>
        <begin position="36"/>
        <end position="104"/>
    </location>
</feature>
<gene>
    <name evidence="2" type="ORF">NUU61_008483</name>
</gene>
<evidence type="ECO:0000256" key="1">
    <source>
        <dbReference type="SAM" id="MobiDB-lite"/>
    </source>
</evidence>
<dbReference type="RefSeq" id="XP_056507301.1">
    <property type="nucleotide sequence ID" value="XM_056659008.1"/>
</dbReference>
<organism evidence="2 3">
    <name type="scientific">Penicillium alfredii</name>
    <dbReference type="NCBI Taxonomy" id="1506179"/>
    <lineage>
        <taxon>Eukaryota</taxon>
        <taxon>Fungi</taxon>
        <taxon>Dikarya</taxon>
        <taxon>Ascomycota</taxon>
        <taxon>Pezizomycotina</taxon>
        <taxon>Eurotiomycetes</taxon>
        <taxon>Eurotiomycetidae</taxon>
        <taxon>Eurotiales</taxon>
        <taxon>Aspergillaceae</taxon>
        <taxon>Penicillium</taxon>
    </lineage>
</organism>
<feature type="compositionally biased region" description="Acidic residues" evidence="1">
    <location>
        <begin position="51"/>
        <end position="61"/>
    </location>
</feature>